<dbReference type="Gene3D" id="2.30.29.30">
    <property type="entry name" value="Pleckstrin-homology domain (PH domain)/Phosphotyrosine-binding domain (PTB)"/>
    <property type="match status" value="1"/>
</dbReference>
<accession>A0AA97JPW7</accession>
<dbReference type="InterPro" id="IPR000219">
    <property type="entry name" value="DH_dom"/>
</dbReference>
<dbReference type="InterPro" id="IPR011993">
    <property type="entry name" value="PH-like_dom_sf"/>
</dbReference>
<dbReference type="PANTHER" id="PTHR47056:SF1">
    <property type="entry name" value="RHO GUANINE NUCLEOTIDE EXCHANGE FACTOR 39"/>
    <property type="match status" value="1"/>
</dbReference>
<evidence type="ECO:0000259" key="3">
    <source>
        <dbReference type="PROSITE" id="PS50010"/>
    </source>
</evidence>
<keyword evidence="4" id="KW-1185">Reference proteome</keyword>
<dbReference type="RefSeq" id="XP_054842107.1">
    <property type="nucleotide sequence ID" value="XM_054986132.1"/>
</dbReference>
<organism evidence="4 5">
    <name type="scientific">Eublepharis macularius</name>
    <name type="common">Leopard gecko</name>
    <name type="synonym">Cyrtodactylus macularius</name>
    <dbReference type="NCBI Taxonomy" id="481883"/>
    <lineage>
        <taxon>Eukaryota</taxon>
        <taxon>Metazoa</taxon>
        <taxon>Chordata</taxon>
        <taxon>Craniata</taxon>
        <taxon>Vertebrata</taxon>
        <taxon>Euteleostomi</taxon>
        <taxon>Lepidosauria</taxon>
        <taxon>Squamata</taxon>
        <taxon>Bifurcata</taxon>
        <taxon>Gekkota</taxon>
        <taxon>Eublepharidae</taxon>
        <taxon>Eublepharinae</taxon>
        <taxon>Eublepharis</taxon>
    </lineage>
</organism>
<dbReference type="InterPro" id="IPR001849">
    <property type="entry name" value="PH_domain"/>
</dbReference>
<reference evidence="5" key="1">
    <citation type="submission" date="2025-08" db="UniProtKB">
        <authorList>
            <consortium name="RefSeq"/>
        </authorList>
    </citation>
    <scope>IDENTIFICATION</scope>
    <source>
        <tissue evidence="5">Blood</tissue>
    </source>
</reference>
<feature type="domain" description="DH" evidence="3">
    <location>
        <begin position="28"/>
        <end position="202"/>
    </location>
</feature>
<dbReference type="SUPFAM" id="SSF48065">
    <property type="entry name" value="DBL homology domain (DH-domain)"/>
    <property type="match status" value="1"/>
</dbReference>
<dbReference type="SMART" id="SM00233">
    <property type="entry name" value="PH"/>
    <property type="match status" value="1"/>
</dbReference>
<dbReference type="PROSITE" id="PS50003">
    <property type="entry name" value="PH_DOMAIN"/>
    <property type="match status" value="1"/>
</dbReference>
<dbReference type="GO" id="GO:0030335">
    <property type="term" value="P:positive regulation of cell migration"/>
    <property type="evidence" value="ECO:0007669"/>
    <property type="project" value="TreeGrafter"/>
</dbReference>
<evidence type="ECO:0000256" key="1">
    <source>
        <dbReference type="SAM" id="MobiDB-lite"/>
    </source>
</evidence>
<protein>
    <submittedName>
        <fullName evidence="5">Rho guanine nucleotide exchange factor 39</fullName>
    </submittedName>
</protein>
<dbReference type="Pfam" id="PF00621">
    <property type="entry name" value="RhoGEF"/>
    <property type="match status" value="1"/>
</dbReference>
<feature type="region of interest" description="Disordered" evidence="1">
    <location>
        <begin position="1"/>
        <end position="20"/>
    </location>
</feature>
<dbReference type="GeneID" id="129334210"/>
<proteinExistence type="predicted"/>
<dbReference type="KEGG" id="emc:129334210"/>
<dbReference type="Proteomes" id="UP001190640">
    <property type="component" value="Chromosome 8"/>
</dbReference>
<evidence type="ECO:0000313" key="5">
    <source>
        <dbReference type="RefSeq" id="XP_054842107.1"/>
    </source>
</evidence>
<dbReference type="AlphaFoldDB" id="A0AA97JPW7"/>
<dbReference type="PROSITE" id="PS50010">
    <property type="entry name" value="DH_2"/>
    <property type="match status" value="1"/>
</dbReference>
<name>A0AA97JPW7_EUBMA</name>
<dbReference type="GO" id="GO:0005886">
    <property type="term" value="C:plasma membrane"/>
    <property type="evidence" value="ECO:0007669"/>
    <property type="project" value="TreeGrafter"/>
</dbReference>
<dbReference type="Gene3D" id="1.20.900.10">
    <property type="entry name" value="Dbl homology (DH) domain"/>
    <property type="match status" value="1"/>
</dbReference>
<dbReference type="InterPro" id="IPR035899">
    <property type="entry name" value="DBL_dom_sf"/>
</dbReference>
<evidence type="ECO:0000313" key="4">
    <source>
        <dbReference type="Proteomes" id="UP001190640"/>
    </source>
</evidence>
<feature type="domain" description="PH" evidence="2">
    <location>
        <begin position="232"/>
        <end position="336"/>
    </location>
</feature>
<dbReference type="SUPFAM" id="SSF50729">
    <property type="entry name" value="PH domain-like"/>
    <property type="match status" value="1"/>
</dbReference>
<gene>
    <name evidence="5" type="primary">ARHGEF39</name>
</gene>
<sequence length="346" mass="39827">MAAAPELGLPGSGRAPAVEEQRARWERKRCRVARELLETEQRYLEQLELVATFVTILKAKETLKPAVVEALFGPLESIRSASRTLVLHLERGHLGLGLDSFSHQLVLYSHYAENFAEAKKILQKQVRENRSFARFKKLQETRPEFRGCRLEDLLPLPLQRLSQFRHLLEGLVENTFPESPDFEQLTGSLKSVSKVFHQVQKISHFHQNSCQMSRVQKLLKGQKIQLLSPGRWYLQEGWLMVVPPKGEEVQRRMFFLFSDILLVTKPCHPLHPWNSHKFACQAVYPLSQCTVRKVFGHTQSHGGLLSLSFPHKKLLLLSCDQEDFNKWHQKLVTAIRQLEINPATSC</sequence>
<dbReference type="PANTHER" id="PTHR47056">
    <property type="entry name" value="RHO GUANINE NUCLEOTIDE EXCHANGE FACTOR 39"/>
    <property type="match status" value="1"/>
</dbReference>
<dbReference type="CTD" id="84904"/>
<dbReference type="InterPro" id="IPR042987">
    <property type="entry name" value="ARHGEF39"/>
</dbReference>
<evidence type="ECO:0000259" key="2">
    <source>
        <dbReference type="PROSITE" id="PS50003"/>
    </source>
</evidence>
<dbReference type="SMART" id="SM00325">
    <property type="entry name" value="RhoGEF"/>
    <property type="match status" value="1"/>
</dbReference>
<dbReference type="GO" id="GO:0005085">
    <property type="term" value="F:guanyl-nucleotide exchange factor activity"/>
    <property type="evidence" value="ECO:0007669"/>
    <property type="project" value="InterPro"/>
</dbReference>